<evidence type="ECO:0000256" key="1">
    <source>
        <dbReference type="SAM" id="SignalP"/>
    </source>
</evidence>
<organism evidence="2 3">
    <name type="scientific">Massilia terrae</name>
    <dbReference type="NCBI Taxonomy" id="1811224"/>
    <lineage>
        <taxon>Bacteria</taxon>
        <taxon>Pseudomonadati</taxon>
        <taxon>Pseudomonadota</taxon>
        <taxon>Betaproteobacteria</taxon>
        <taxon>Burkholderiales</taxon>
        <taxon>Oxalobacteraceae</taxon>
        <taxon>Telluria group</taxon>
        <taxon>Massilia</taxon>
    </lineage>
</organism>
<protein>
    <submittedName>
        <fullName evidence="2">Uncharacterized protein</fullName>
    </submittedName>
</protein>
<name>A0ABT2D1C5_9BURK</name>
<keyword evidence="1" id="KW-0732">Signal</keyword>
<dbReference type="RefSeq" id="WP_258813233.1">
    <property type="nucleotide sequence ID" value="NZ_JANUGU010000007.1"/>
</dbReference>
<comment type="caution">
    <text evidence="2">The sequence shown here is derived from an EMBL/GenBank/DDBJ whole genome shotgun (WGS) entry which is preliminary data.</text>
</comment>
<reference evidence="2 3" key="1">
    <citation type="submission" date="2022-08" db="EMBL/GenBank/DDBJ databases">
        <title>Reclassification of Massilia species as members of the genera Telluria, Duganella, Pseudoduganella, Mokoshia gen. nov. and Zemynaea gen. nov. using orthogonal and non-orthogonal genome-based approaches.</title>
        <authorList>
            <person name="Bowman J.P."/>
        </authorList>
    </citation>
    <scope>NUCLEOTIDE SEQUENCE [LARGE SCALE GENOMIC DNA]</scope>
    <source>
        <strain evidence="2 3">JCM 31606</strain>
    </source>
</reference>
<feature type="signal peptide" evidence="1">
    <location>
        <begin position="1"/>
        <end position="20"/>
    </location>
</feature>
<evidence type="ECO:0000313" key="2">
    <source>
        <dbReference type="EMBL" id="MCS0660039.1"/>
    </source>
</evidence>
<dbReference type="Proteomes" id="UP001204621">
    <property type="component" value="Unassembled WGS sequence"/>
</dbReference>
<keyword evidence="3" id="KW-1185">Reference proteome</keyword>
<feature type="chain" id="PRO_5047371907" evidence="1">
    <location>
        <begin position="21"/>
        <end position="149"/>
    </location>
</feature>
<accession>A0ABT2D1C5</accession>
<gene>
    <name evidence="2" type="ORF">NX778_18355</name>
</gene>
<proteinExistence type="predicted"/>
<sequence>MPVRLILLFIGAALPALSLAAPAYQHRNELIQHVDAFGYRERDRAFAYVDGVQDAVAGKAWCATQPVKTDELATAPPTTSSACRPSSARAAAAPLLVAYLGIHSPCMGIYGPGSTQGHIDLVEPATMSDLQCASTCYWSSAEVWFWPLR</sequence>
<evidence type="ECO:0000313" key="3">
    <source>
        <dbReference type="Proteomes" id="UP001204621"/>
    </source>
</evidence>
<dbReference type="EMBL" id="JANUGU010000007">
    <property type="protein sequence ID" value="MCS0660039.1"/>
    <property type="molecule type" value="Genomic_DNA"/>
</dbReference>
<dbReference type="Gene3D" id="3.90.1720.80">
    <property type="match status" value="1"/>
</dbReference>